<evidence type="ECO:0000256" key="21">
    <source>
        <dbReference type="ARBA" id="ARBA00032396"/>
    </source>
</evidence>
<feature type="transmembrane region" description="Helical" evidence="24">
    <location>
        <begin position="171"/>
        <end position="191"/>
    </location>
</feature>
<comment type="catalytic activity">
    <reaction evidence="1">
        <text>a 1,2-diacyl-sn-glycero-3-phosphate + CTP + H(+) = a CDP-1,2-diacyl-sn-glycerol + diphosphate</text>
        <dbReference type="Rhea" id="RHEA:16229"/>
        <dbReference type="ChEBI" id="CHEBI:15378"/>
        <dbReference type="ChEBI" id="CHEBI:33019"/>
        <dbReference type="ChEBI" id="CHEBI:37563"/>
        <dbReference type="ChEBI" id="CHEBI:58332"/>
        <dbReference type="ChEBI" id="CHEBI:58608"/>
        <dbReference type="EC" id="2.7.7.41"/>
    </reaction>
</comment>
<keyword evidence="9" id="KW-0444">Lipid biosynthesis</keyword>
<organism evidence="25 26">
    <name type="scientific">Mesomycoplasma hyopneumoniae</name>
    <name type="common">Mycoplasma hyopneumoniae</name>
    <dbReference type="NCBI Taxonomy" id="2099"/>
    <lineage>
        <taxon>Bacteria</taxon>
        <taxon>Bacillati</taxon>
        <taxon>Mycoplasmatota</taxon>
        <taxon>Mycoplasmoidales</taxon>
        <taxon>Metamycoplasmataceae</taxon>
        <taxon>Mesomycoplasma</taxon>
    </lineage>
</organism>
<evidence type="ECO:0000313" key="25">
    <source>
        <dbReference type="EMBL" id="MCI8283566.1"/>
    </source>
</evidence>
<evidence type="ECO:0000256" key="11">
    <source>
        <dbReference type="ARBA" id="ARBA00022692"/>
    </source>
</evidence>
<keyword evidence="11 24" id="KW-0812">Transmembrane</keyword>
<feature type="transmembrane region" description="Helical" evidence="24">
    <location>
        <begin position="69"/>
        <end position="86"/>
    </location>
</feature>
<sequence>MSLSWPKKLPADFFIRFLVAFLVLVVVFPALFIGYYFIFWGRIFSFIFLGCLLFYSLFEIFNHFQSKKIYTFLLAFLGIFLFVLPVRKDLIETSFSKDANFDWNLAFFLIKWQFLDYHIFFIFPLTLIVSFFDNKIEKTGGFFLAGILKFSIIFISTLFFKSLWILNTFNFFLVIFLISIPITSDTFGYLFGSIFAKKFFRTNFNFSPKKSVEGFISSFIFSLILVISIILNFDFNISTGRDLLLKILAILLLPSAAIIGDIFFSIIKRYLKIKDFSKIIKGHGGIFDRLDSISFVFLVFSFIVITVS</sequence>
<evidence type="ECO:0000256" key="13">
    <source>
        <dbReference type="ARBA" id="ARBA00022989"/>
    </source>
</evidence>
<keyword evidence="8" id="KW-1003">Cell membrane</keyword>
<dbReference type="Proteomes" id="UP001203104">
    <property type="component" value="Unassembled WGS sequence"/>
</dbReference>
<comment type="similarity">
    <text evidence="5">Belongs to the CDS family.</text>
</comment>
<keyword evidence="10" id="KW-0808">Transferase</keyword>
<evidence type="ECO:0000256" key="19">
    <source>
        <dbReference type="ARBA" id="ARBA00031825"/>
    </source>
</evidence>
<comment type="caution">
    <text evidence="25">The sequence shown here is derived from an EMBL/GenBank/DDBJ whole genome shotgun (WGS) entry which is preliminary data.</text>
</comment>
<feature type="transmembrane region" description="Helical" evidence="24">
    <location>
        <begin position="106"/>
        <end position="129"/>
    </location>
</feature>
<dbReference type="RefSeq" id="WP_243216301.1">
    <property type="nucleotide sequence ID" value="NZ_VBRV01000006.1"/>
</dbReference>
<evidence type="ECO:0000256" key="4">
    <source>
        <dbReference type="ARBA" id="ARBA00005189"/>
    </source>
</evidence>
<dbReference type="GO" id="GO:0008654">
    <property type="term" value="P:phospholipid biosynthetic process"/>
    <property type="evidence" value="ECO:0007669"/>
    <property type="project" value="UniProtKB-KW"/>
</dbReference>
<dbReference type="GO" id="GO:0004605">
    <property type="term" value="F:phosphatidate cytidylyltransferase activity"/>
    <property type="evidence" value="ECO:0007669"/>
    <property type="project" value="UniProtKB-EC"/>
</dbReference>
<dbReference type="PANTHER" id="PTHR46382:SF1">
    <property type="entry name" value="PHOSPHATIDATE CYTIDYLYLTRANSFERASE"/>
    <property type="match status" value="1"/>
</dbReference>
<evidence type="ECO:0000256" key="9">
    <source>
        <dbReference type="ARBA" id="ARBA00022516"/>
    </source>
</evidence>
<keyword evidence="17" id="KW-1208">Phospholipid metabolism</keyword>
<evidence type="ECO:0000256" key="12">
    <source>
        <dbReference type="ARBA" id="ARBA00022695"/>
    </source>
</evidence>
<evidence type="ECO:0000256" key="23">
    <source>
        <dbReference type="ARBA" id="ARBA00033406"/>
    </source>
</evidence>
<evidence type="ECO:0000256" key="5">
    <source>
        <dbReference type="ARBA" id="ARBA00010185"/>
    </source>
</evidence>
<keyword evidence="16" id="KW-0594">Phospholipid biosynthesis</keyword>
<evidence type="ECO:0000256" key="15">
    <source>
        <dbReference type="ARBA" id="ARBA00023136"/>
    </source>
</evidence>
<keyword evidence="15 24" id="KW-0472">Membrane</keyword>
<evidence type="ECO:0000256" key="17">
    <source>
        <dbReference type="ARBA" id="ARBA00023264"/>
    </source>
</evidence>
<feature type="transmembrane region" description="Helical" evidence="24">
    <location>
        <begin position="13"/>
        <end position="37"/>
    </location>
</feature>
<dbReference type="PANTHER" id="PTHR46382">
    <property type="entry name" value="PHOSPHATIDATE CYTIDYLYLTRANSFERASE"/>
    <property type="match status" value="1"/>
</dbReference>
<evidence type="ECO:0000256" key="6">
    <source>
        <dbReference type="ARBA" id="ARBA00012487"/>
    </source>
</evidence>
<keyword evidence="13 24" id="KW-1133">Transmembrane helix</keyword>
<evidence type="ECO:0000256" key="3">
    <source>
        <dbReference type="ARBA" id="ARBA00005119"/>
    </source>
</evidence>
<comment type="pathway">
    <text evidence="3">Phospholipid metabolism; CDP-diacylglycerol biosynthesis; CDP-diacylglycerol from sn-glycerol 3-phosphate: step 3/3.</text>
</comment>
<keyword evidence="12 25" id="KW-0548">Nucleotidyltransferase</keyword>
<feature type="transmembrane region" description="Helical" evidence="24">
    <location>
        <begin position="141"/>
        <end position="165"/>
    </location>
</feature>
<feature type="transmembrane region" description="Helical" evidence="24">
    <location>
        <begin position="212"/>
        <end position="231"/>
    </location>
</feature>
<keyword evidence="14" id="KW-0443">Lipid metabolism</keyword>
<name>A0ABD4SYD5_MESHO</name>
<evidence type="ECO:0000256" key="10">
    <source>
        <dbReference type="ARBA" id="ARBA00022679"/>
    </source>
</evidence>
<proteinExistence type="inferred from homology"/>
<feature type="transmembrane region" description="Helical" evidence="24">
    <location>
        <begin position="43"/>
        <end position="62"/>
    </location>
</feature>
<evidence type="ECO:0000256" key="18">
    <source>
        <dbReference type="ARBA" id="ARBA00029893"/>
    </source>
</evidence>
<comment type="pathway">
    <text evidence="4">Lipid metabolism.</text>
</comment>
<evidence type="ECO:0000256" key="22">
    <source>
        <dbReference type="ARBA" id="ARBA00032743"/>
    </source>
</evidence>
<gene>
    <name evidence="25" type="ORF">FEF30_03255</name>
</gene>
<evidence type="ECO:0000256" key="20">
    <source>
        <dbReference type="ARBA" id="ARBA00032253"/>
    </source>
</evidence>
<dbReference type="Pfam" id="PF01148">
    <property type="entry name" value="CTP_transf_1"/>
    <property type="match status" value="1"/>
</dbReference>
<feature type="transmembrane region" description="Helical" evidence="24">
    <location>
        <begin position="243"/>
        <end position="266"/>
    </location>
</feature>
<evidence type="ECO:0000256" key="8">
    <source>
        <dbReference type="ARBA" id="ARBA00022475"/>
    </source>
</evidence>
<evidence type="ECO:0000256" key="24">
    <source>
        <dbReference type="SAM" id="Phobius"/>
    </source>
</evidence>
<reference evidence="25 26" key="1">
    <citation type="submission" date="2019-05" db="EMBL/GenBank/DDBJ databases">
        <title>Genome sequencing and assembly of Mycoplasma hyopneumoniae strains UFV01 and UFV02.</title>
        <authorList>
            <person name="De Souza L.F."/>
            <person name="Gonzaga N.F."/>
            <person name="Santos M.R."/>
            <person name="Deeney A.S."/>
            <person name="Vidigal P.M.P."/>
            <person name="Moreira M.A.S."/>
            <person name="Fietto J.R.L."/>
            <person name="Bressan G.C."/>
            <person name="Rycroft A.N."/>
            <person name="Silva Junior A."/>
        </authorList>
    </citation>
    <scope>NUCLEOTIDE SEQUENCE [LARGE SCALE GENOMIC DNA]</scope>
    <source>
        <strain evidence="25 26">UFV01</strain>
    </source>
</reference>
<dbReference type="EC" id="2.7.7.41" evidence="6"/>
<evidence type="ECO:0000256" key="16">
    <source>
        <dbReference type="ARBA" id="ARBA00023209"/>
    </source>
</evidence>
<dbReference type="EMBL" id="VBRW01000007">
    <property type="protein sequence ID" value="MCI8283566.1"/>
    <property type="molecule type" value="Genomic_DNA"/>
</dbReference>
<evidence type="ECO:0000256" key="7">
    <source>
        <dbReference type="ARBA" id="ARBA00019373"/>
    </source>
</evidence>
<evidence type="ECO:0000256" key="2">
    <source>
        <dbReference type="ARBA" id="ARBA00004651"/>
    </source>
</evidence>
<comment type="subcellular location">
    <subcellularLocation>
        <location evidence="2">Cell membrane</location>
        <topology evidence="2">Multi-pass membrane protein</topology>
    </subcellularLocation>
</comment>
<dbReference type="GO" id="GO:0005886">
    <property type="term" value="C:plasma membrane"/>
    <property type="evidence" value="ECO:0007669"/>
    <property type="project" value="UniProtKB-SubCell"/>
</dbReference>
<accession>A0ABD4SYD5</accession>
<evidence type="ECO:0000256" key="1">
    <source>
        <dbReference type="ARBA" id="ARBA00001698"/>
    </source>
</evidence>
<protein>
    <recommendedName>
        <fullName evidence="7">Phosphatidate cytidylyltransferase</fullName>
        <ecNumber evidence="6">2.7.7.41</ecNumber>
    </recommendedName>
    <alternativeName>
        <fullName evidence="20">CDP-DAG synthase</fullName>
    </alternativeName>
    <alternativeName>
        <fullName evidence="22">CDP-DG synthase</fullName>
    </alternativeName>
    <alternativeName>
        <fullName evidence="18">CDP-diacylglycerol synthase</fullName>
    </alternativeName>
    <alternativeName>
        <fullName evidence="21">CDP-diglyceride pyrophosphorylase</fullName>
    </alternativeName>
    <alternativeName>
        <fullName evidence="23">CDP-diglyceride synthase</fullName>
    </alternativeName>
    <alternativeName>
        <fullName evidence="19">CTP:phosphatidate cytidylyltransferase</fullName>
    </alternativeName>
</protein>
<evidence type="ECO:0000313" key="26">
    <source>
        <dbReference type="Proteomes" id="UP001203104"/>
    </source>
</evidence>
<evidence type="ECO:0000256" key="14">
    <source>
        <dbReference type="ARBA" id="ARBA00023098"/>
    </source>
</evidence>
<dbReference type="AlphaFoldDB" id="A0ABD4SYD5"/>
<feature type="transmembrane region" description="Helical" evidence="24">
    <location>
        <begin position="286"/>
        <end position="307"/>
    </location>
</feature>